<reference evidence="1 2" key="1">
    <citation type="submission" date="2021-08" db="EMBL/GenBank/DDBJ databases">
        <title>Genomic Architecture of Streptomyces flavotricini NGL1 and Streptomyces erythrochromogenes HMS4 With Differential Plant Beneficial attributes and laccase production capabilities.</title>
        <authorList>
            <person name="Salwan R."/>
            <person name="Kaur R."/>
            <person name="Sharma V."/>
        </authorList>
    </citation>
    <scope>NUCLEOTIDE SEQUENCE [LARGE SCALE GENOMIC DNA]</scope>
    <source>
        <strain evidence="1 2">NGL1</strain>
    </source>
</reference>
<accession>A0ABS8EI29</accession>
<keyword evidence="2" id="KW-1185">Reference proteome</keyword>
<organism evidence="1 2">
    <name type="scientific">Streptomyces flavotricini</name>
    <dbReference type="NCBI Taxonomy" id="66888"/>
    <lineage>
        <taxon>Bacteria</taxon>
        <taxon>Bacillati</taxon>
        <taxon>Actinomycetota</taxon>
        <taxon>Actinomycetes</taxon>
        <taxon>Kitasatosporales</taxon>
        <taxon>Streptomycetaceae</taxon>
        <taxon>Streptomyces</taxon>
    </lineage>
</organism>
<gene>
    <name evidence="1" type="ORF">K7B10_39850</name>
</gene>
<sequence>MGELLVAREELNERFLDADRRKFSDVKFDDIVIKSSELDDEYVRVWRACEEATREWRHSEGLPALAFALKQAADYYHGVASAA</sequence>
<dbReference type="RefSeq" id="WP_229345967.1">
    <property type="nucleotide sequence ID" value="NZ_JAINUL010000018.1"/>
</dbReference>
<comment type="caution">
    <text evidence="1">The sequence shown here is derived from an EMBL/GenBank/DDBJ whole genome shotgun (WGS) entry which is preliminary data.</text>
</comment>
<proteinExistence type="predicted"/>
<dbReference type="Proteomes" id="UP001520654">
    <property type="component" value="Unassembled WGS sequence"/>
</dbReference>
<name>A0ABS8EI29_9ACTN</name>
<evidence type="ECO:0000313" key="2">
    <source>
        <dbReference type="Proteomes" id="UP001520654"/>
    </source>
</evidence>
<dbReference type="EMBL" id="JAINUL010000018">
    <property type="protein sequence ID" value="MCC0100795.1"/>
    <property type="molecule type" value="Genomic_DNA"/>
</dbReference>
<evidence type="ECO:0000313" key="1">
    <source>
        <dbReference type="EMBL" id="MCC0100795.1"/>
    </source>
</evidence>
<protein>
    <submittedName>
        <fullName evidence="1">Uncharacterized protein</fullName>
    </submittedName>
</protein>